<organism evidence="3 4">
    <name type="scientific">Serratia aquatilis</name>
    <dbReference type="NCBI Taxonomy" id="1737515"/>
    <lineage>
        <taxon>Bacteria</taxon>
        <taxon>Pseudomonadati</taxon>
        <taxon>Pseudomonadota</taxon>
        <taxon>Gammaproteobacteria</taxon>
        <taxon>Enterobacterales</taxon>
        <taxon>Yersiniaceae</taxon>
        <taxon>Serratia</taxon>
    </lineage>
</organism>
<dbReference type="SUPFAM" id="SSF53335">
    <property type="entry name" value="S-adenosyl-L-methionine-dependent methyltransferases"/>
    <property type="match status" value="1"/>
</dbReference>
<evidence type="ECO:0000313" key="4">
    <source>
        <dbReference type="Proteomes" id="UP001589792"/>
    </source>
</evidence>
<dbReference type="InterPro" id="IPR041698">
    <property type="entry name" value="Methyltransf_25"/>
</dbReference>
<accession>A0ABV6EIL9</accession>
<proteinExistence type="predicted"/>
<name>A0ABV6EIL9_9GAMM</name>
<gene>
    <name evidence="3" type="ORF">ACFFJ3_20515</name>
</gene>
<dbReference type="InterPro" id="IPR029063">
    <property type="entry name" value="SAM-dependent_MTases_sf"/>
</dbReference>
<evidence type="ECO:0000259" key="2">
    <source>
        <dbReference type="Pfam" id="PF13649"/>
    </source>
</evidence>
<dbReference type="Proteomes" id="UP001589792">
    <property type="component" value="Unassembled WGS sequence"/>
</dbReference>
<dbReference type="EMBL" id="JBHLXG010000027">
    <property type="protein sequence ID" value="MFC0228845.1"/>
    <property type="molecule type" value="Genomic_DNA"/>
</dbReference>
<evidence type="ECO:0000256" key="1">
    <source>
        <dbReference type="ARBA" id="ARBA00022691"/>
    </source>
</evidence>
<keyword evidence="3" id="KW-0489">Methyltransferase</keyword>
<dbReference type="RefSeq" id="WP_380678949.1">
    <property type="nucleotide sequence ID" value="NZ_CP173186.1"/>
</dbReference>
<dbReference type="EC" id="2.1.1.-" evidence="3"/>
<dbReference type="Pfam" id="PF13649">
    <property type="entry name" value="Methyltransf_25"/>
    <property type="match status" value="1"/>
</dbReference>
<dbReference type="GO" id="GO:0032259">
    <property type="term" value="P:methylation"/>
    <property type="evidence" value="ECO:0007669"/>
    <property type="project" value="UniProtKB-KW"/>
</dbReference>
<dbReference type="GO" id="GO:0008168">
    <property type="term" value="F:methyltransferase activity"/>
    <property type="evidence" value="ECO:0007669"/>
    <property type="project" value="UniProtKB-KW"/>
</dbReference>
<keyword evidence="3" id="KW-0808">Transferase</keyword>
<keyword evidence="1" id="KW-0949">S-adenosyl-L-methionine</keyword>
<feature type="domain" description="Methyltransferase" evidence="2">
    <location>
        <begin position="38"/>
        <end position="96"/>
    </location>
</feature>
<reference evidence="3 4" key="1">
    <citation type="submission" date="2024-09" db="EMBL/GenBank/DDBJ databases">
        <authorList>
            <person name="Sun Q."/>
            <person name="Mori K."/>
        </authorList>
    </citation>
    <scope>NUCLEOTIDE SEQUENCE [LARGE SCALE GENOMIC DNA]</scope>
    <source>
        <strain evidence="3 4">CCM 8626</strain>
    </source>
</reference>
<dbReference type="Gene3D" id="3.40.50.150">
    <property type="entry name" value="Vaccinia Virus protein VP39"/>
    <property type="match status" value="1"/>
</dbReference>
<protein>
    <submittedName>
        <fullName evidence="3">SAM-dependent methyltransferase</fullName>
        <ecNumber evidence="3">2.1.1.-</ecNumber>
    </submittedName>
</protein>
<dbReference type="CDD" id="cd02440">
    <property type="entry name" value="AdoMet_MTases"/>
    <property type="match status" value="1"/>
</dbReference>
<comment type="caution">
    <text evidence="3">The sequence shown here is derived from an EMBL/GenBank/DDBJ whole genome shotgun (WGS) entry which is preliminary data.</text>
</comment>
<keyword evidence="4" id="KW-1185">Reference proteome</keyword>
<evidence type="ECO:0000313" key="3">
    <source>
        <dbReference type="EMBL" id="MFC0228845.1"/>
    </source>
</evidence>
<sequence length="97" mass="10639">MNTLFSREFIHANIMGPNALLLAEEVSASLALKPGMRVLDLACGTGMTSMYLAKEFGVEVVAMDLWIAAEDNANRFREMGLLGQITPLHMDVSDLPR</sequence>